<feature type="region of interest" description="Disordered" evidence="1">
    <location>
        <begin position="418"/>
        <end position="452"/>
    </location>
</feature>
<keyword evidence="2" id="KW-1133">Transmembrane helix</keyword>
<dbReference type="Proteomes" id="UP000504631">
    <property type="component" value="Unplaced"/>
</dbReference>
<dbReference type="AlphaFoldDB" id="A0A6J3KG26"/>
<sequence length="541" mass="61256">MQLYSFRSHFSSALSLALYLSLSVCLSVCLSVSLSLSLSSFFPLHAITRLVFFSFASSSHRDCINHLPPCYSAGFFARYSLSRSFFPPRLRQNDSIVFFILCIFILRCFIFLSGVSRSFLVQEEKKVHWNRGHHEIPALSRSAPPTIELSGFSSRRDQRKGDEIRSPSRNTGDASFSFFVRAGCIVSAPDVATSRCRRDHDQSFDETSMDSCPLAAIIEARPGDLSKDGNEMEVTSLEEAKSVIAALRARQRAQAHQMLAWRRTLKLQEDLVARLTREKAEQLRTLSSQLLLFESRLCRKQKEIEASLAQRESIILRQQRVIRQLQSRLAERSTGTRDSPPCDALDRLDSLGDSDSAVVLEEAADDLAPPRFRSNITDVTVIRSVSDAVEPSSKYSSMRRCNGFLRRPEILETVYSVEEDGDSENNQDPSESTENSECEERRAKNLGNGKGRLQDLYGSFERLAQEADSPPNERPRDESQQAQVTYNRVMSNHRSVTKPKDVKYKRINKAKSKSLEELRGRLRNWVEKGNKIAISLDQSYA</sequence>
<evidence type="ECO:0000313" key="3">
    <source>
        <dbReference type="Proteomes" id="UP000504631"/>
    </source>
</evidence>
<keyword evidence="2" id="KW-0472">Membrane</keyword>
<organism evidence="3 4">
    <name type="scientific">Bombus vosnesenskii</name>
    <dbReference type="NCBI Taxonomy" id="207650"/>
    <lineage>
        <taxon>Eukaryota</taxon>
        <taxon>Metazoa</taxon>
        <taxon>Ecdysozoa</taxon>
        <taxon>Arthropoda</taxon>
        <taxon>Hexapoda</taxon>
        <taxon>Insecta</taxon>
        <taxon>Pterygota</taxon>
        <taxon>Neoptera</taxon>
        <taxon>Endopterygota</taxon>
        <taxon>Hymenoptera</taxon>
        <taxon>Apocrita</taxon>
        <taxon>Aculeata</taxon>
        <taxon>Apoidea</taxon>
        <taxon>Anthophila</taxon>
        <taxon>Apidae</taxon>
        <taxon>Bombus</taxon>
        <taxon>Pyrobombus</taxon>
    </lineage>
</organism>
<feature type="region of interest" description="Disordered" evidence="1">
    <location>
        <begin position="144"/>
        <end position="169"/>
    </location>
</feature>
<reference evidence="4" key="1">
    <citation type="submission" date="2025-08" db="UniProtKB">
        <authorList>
            <consortium name="RefSeq"/>
        </authorList>
    </citation>
    <scope>IDENTIFICATION</scope>
    <source>
        <tissue evidence="4">Muscle</tissue>
    </source>
</reference>
<dbReference type="KEGG" id="bvk:117234087"/>
<name>A0A6J3KG26_9HYME</name>
<dbReference type="RefSeq" id="XP_033350899.1">
    <property type="nucleotide sequence ID" value="XM_033495008.1"/>
</dbReference>
<dbReference type="GeneID" id="117234087"/>
<feature type="compositionally biased region" description="Basic and acidic residues" evidence="1">
    <location>
        <begin position="154"/>
        <end position="166"/>
    </location>
</feature>
<feature type="transmembrane region" description="Helical" evidence="2">
    <location>
        <begin position="96"/>
        <end position="116"/>
    </location>
</feature>
<evidence type="ECO:0000313" key="4">
    <source>
        <dbReference type="RefSeq" id="XP_033350899.1"/>
    </source>
</evidence>
<evidence type="ECO:0000256" key="1">
    <source>
        <dbReference type="SAM" id="MobiDB-lite"/>
    </source>
</evidence>
<keyword evidence="3" id="KW-1185">Reference proteome</keyword>
<keyword evidence="2" id="KW-0812">Transmembrane</keyword>
<feature type="compositionally biased region" description="Polar residues" evidence="1">
    <location>
        <begin position="426"/>
        <end position="435"/>
    </location>
</feature>
<proteinExistence type="predicted"/>
<evidence type="ECO:0000256" key="2">
    <source>
        <dbReference type="SAM" id="Phobius"/>
    </source>
</evidence>
<gene>
    <name evidence="4" type="primary">LOC117234087</name>
</gene>
<accession>A0A6J3KG26</accession>
<protein>
    <submittedName>
        <fullName evidence="4">Uncharacterized protein LOC117234087 isoform X1</fullName>
    </submittedName>
</protein>